<sequence>MGNAFLSNWGKPFSNDVIDIQRLFKRIENKPTANIDYMIKFYQLSAPHTRHATEDIKSLVAIYFKLQEDADKKKLSPKNLKKKSSFTLKDIPGDSTKNDESNAFYGKNVSATGTLTNYTRKEIGQIINNIGGKFQMNPGKSTDYLIVGNLNKPSAKQKKAEKLGIPILSENDFLSMIAGYDWL</sequence>
<accession>C2EPN2</accession>
<dbReference type="SMART" id="SM00292">
    <property type="entry name" value="BRCT"/>
    <property type="match status" value="1"/>
</dbReference>
<dbReference type="AlphaFoldDB" id="C2EPN2"/>
<dbReference type="InterPro" id="IPR001357">
    <property type="entry name" value="BRCT_dom"/>
</dbReference>
<protein>
    <submittedName>
        <fullName evidence="2">BRCA1 C-terminal domain protein</fullName>
    </submittedName>
</protein>
<organism evidence="2 3">
    <name type="scientific">Lactobacillus ultunensis DSM 16047</name>
    <dbReference type="NCBI Taxonomy" id="525365"/>
    <lineage>
        <taxon>Bacteria</taxon>
        <taxon>Bacillati</taxon>
        <taxon>Bacillota</taxon>
        <taxon>Bacilli</taxon>
        <taxon>Lactobacillales</taxon>
        <taxon>Lactobacillaceae</taxon>
        <taxon>Lactobacillus</taxon>
    </lineage>
</organism>
<dbReference type="eggNOG" id="COG0272">
    <property type="taxonomic scope" value="Bacteria"/>
</dbReference>
<dbReference type="Gene3D" id="3.40.50.10190">
    <property type="entry name" value="BRCT domain"/>
    <property type="match status" value="1"/>
</dbReference>
<name>C2EPN2_9LACO</name>
<proteinExistence type="predicted"/>
<dbReference type="STRING" id="525365.HMPREF0548_1628"/>
<dbReference type="RefSeq" id="WP_007126123.1">
    <property type="nucleotide sequence ID" value="NZ_AZFO01000050.1"/>
</dbReference>
<dbReference type="SUPFAM" id="SSF52113">
    <property type="entry name" value="BRCT domain"/>
    <property type="match status" value="1"/>
</dbReference>
<evidence type="ECO:0000313" key="2">
    <source>
        <dbReference type="EMBL" id="EEJ71504.1"/>
    </source>
</evidence>
<dbReference type="HOGENOM" id="CLU_1473438_0_0_9"/>
<dbReference type="Pfam" id="PF00533">
    <property type="entry name" value="BRCT"/>
    <property type="match status" value="1"/>
</dbReference>
<comment type="caution">
    <text evidence="2">The sequence shown here is derived from an EMBL/GenBank/DDBJ whole genome shotgun (WGS) entry which is preliminary data.</text>
</comment>
<dbReference type="EMBL" id="ACGU01000071">
    <property type="protein sequence ID" value="EEJ71504.1"/>
    <property type="molecule type" value="Genomic_DNA"/>
</dbReference>
<evidence type="ECO:0000259" key="1">
    <source>
        <dbReference type="PROSITE" id="PS50172"/>
    </source>
</evidence>
<dbReference type="CDD" id="cd17748">
    <property type="entry name" value="BRCT_DNA_ligase_like"/>
    <property type="match status" value="1"/>
</dbReference>
<dbReference type="PATRIC" id="fig|525365.8.peg.1742"/>
<dbReference type="PROSITE" id="PS50172">
    <property type="entry name" value="BRCT"/>
    <property type="match status" value="1"/>
</dbReference>
<reference evidence="2 3" key="1">
    <citation type="submission" date="2009-01" db="EMBL/GenBank/DDBJ databases">
        <authorList>
            <person name="Qin X."/>
            <person name="Bachman B."/>
            <person name="Battles P."/>
            <person name="Bell A."/>
            <person name="Bess C."/>
            <person name="Bickham C."/>
            <person name="Chaboub L."/>
            <person name="Chen D."/>
            <person name="Coyle M."/>
            <person name="Deiros D.R."/>
            <person name="Dinh H."/>
            <person name="Forbes L."/>
            <person name="Fowler G."/>
            <person name="Francisco L."/>
            <person name="Fu Q."/>
            <person name="Gubbala S."/>
            <person name="Hale W."/>
            <person name="Han Y."/>
            <person name="Hemphill L."/>
            <person name="Highlander S.K."/>
            <person name="Hirani K."/>
            <person name="Hogues M."/>
            <person name="Jackson L."/>
            <person name="Jakkamsetti A."/>
            <person name="Javaid M."/>
            <person name="Jiang H."/>
            <person name="Korchina V."/>
            <person name="Kovar C."/>
            <person name="Lara F."/>
            <person name="Lee S."/>
            <person name="Mata R."/>
            <person name="Mathew T."/>
            <person name="Moen C."/>
            <person name="Morales K."/>
            <person name="Munidasa M."/>
            <person name="Nazareth L."/>
            <person name="Ngo R."/>
            <person name="Nguyen L."/>
            <person name="Okwuonu G."/>
            <person name="Ongeri F."/>
            <person name="Patil S."/>
            <person name="Petrosino J."/>
            <person name="Pham C."/>
            <person name="Pham P."/>
            <person name="Pu L.-L."/>
            <person name="Puazo M."/>
            <person name="Raj R."/>
            <person name="Reid J."/>
            <person name="Rouhana J."/>
            <person name="Saada N."/>
            <person name="Shang Y."/>
            <person name="Simmons D."/>
            <person name="Thornton R."/>
            <person name="Warren J."/>
            <person name="Weissenberger G."/>
            <person name="Zhang J."/>
            <person name="Zhang L."/>
            <person name="Zhou C."/>
            <person name="Zhu D."/>
            <person name="Muzny D."/>
            <person name="Worley K."/>
            <person name="Gibbs R."/>
        </authorList>
    </citation>
    <scope>NUCLEOTIDE SEQUENCE [LARGE SCALE GENOMIC DNA]</scope>
    <source>
        <strain evidence="2 3">DSM 16047</strain>
    </source>
</reference>
<dbReference type="InterPro" id="IPR036420">
    <property type="entry name" value="BRCT_dom_sf"/>
</dbReference>
<feature type="domain" description="BRCT" evidence="1">
    <location>
        <begin position="99"/>
        <end position="183"/>
    </location>
</feature>
<evidence type="ECO:0000313" key="3">
    <source>
        <dbReference type="Proteomes" id="UP000005583"/>
    </source>
</evidence>
<dbReference type="Proteomes" id="UP000005583">
    <property type="component" value="Unassembled WGS sequence"/>
</dbReference>
<keyword evidence="3" id="KW-1185">Reference proteome</keyword>
<gene>
    <name evidence="2" type="ORF">HMPREF0548_1628</name>
</gene>